<dbReference type="Pfam" id="PF00860">
    <property type="entry name" value="Xan_ur_permease"/>
    <property type="match status" value="1"/>
</dbReference>
<keyword evidence="2 5" id="KW-0812">Transmembrane</keyword>
<name>A0A2V3W1R5_9BACI</name>
<evidence type="ECO:0000256" key="5">
    <source>
        <dbReference type="SAM" id="Phobius"/>
    </source>
</evidence>
<dbReference type="AlphaFoldDB" id="A0A2V3W1R5"/>
<feature type="transmembrane region" description="Helical" evidence="5">
    <location>
        <begin position="89"/>
        <end position="109"/>
    </location>
</feature>
<protein>
    <submittedName>
        <fullName evidence="6">Permease family protein</fullName>
    </submittedName>
</protein>
<reference evidence="6 7" key="1">
    <citation type="submission" date="2018-05" db="EMBL/GenBank/DDBJ databases">
        <title>Genomic Encyclopedia of Type Strains, Phase IV (KMG-IV): sequencing the most valuable type-strain genomes for metagenomic binning, comparative biology and taxonomic classification.</title>
        <authorList>
            <person name="Goeker M."/>
        </authorList>
    </citation>
    <scope>NUCLEOTIDE SEQUENCE [LARGE SCALE GENOMIC DNA]</scope>
    <source>
        <strain evidence="6 7">DSM 28556</strain>
    </source>
</reference>
<dbReference type="Proteomes" id="UP000247978">
    <property type="component" value="Unassembled WGS sequence"/>
</dbReference>
<keyword evidence="3 5" id="KW-1133">Transmembrane helix</keyword>
<dbReference type="GO" id="GO:0016020">
    <property type="term" value="C:membrane"/>
    <property type="evidence" value="ECO:0007669"/>
    <property type="project" value="UniProtKB-SubCell"/>
</dbReference>
<organism evidence="6 7">
    <name type="scientific">Pseudogracilibacillus auburnensis</name>
    <dbReference type="NCBI Taxonomy" id="1494959"/>
    <lineage>
        <taxon>Bacteria</taxon>
        <taxon>Bacillati</taxon>
        <taxon>Bacillota</taxon>
        <taxon>Bacilli</taxon>
        <taxon>Bacillales</taxon>
        <taxon>Bacillaceae</taxon>
        <taxon>Pseudogracilibacillus</taxon>
    </lineage>
</organism>
<evidence type="ECO:0000313" key="7">
    <source>
        <dbReference type="Proteomes" id="UP000247978"/>
    </source>
</evidence>
<feature type="transmembrane region" description="Helical" evidence="5">
    <location>
        <begin position="33"/>
        <end position="51"/>
    </location>
</feature>
<feature type="transmembrane region" description="Helical" evidence="5">
    <location>
        <begin position="63"/>
        <end position="83"/>
    </location>
</feature>
<keyword evidence="7" id="KW-1185">Reference proteome</keyword>
<proteinExistence type="predicted"/>
<evidence type="ECO:0000256" key="1">
    <source>
        <dbReference type="ARBA" id="ARBA00004141"/>
    </source>
</evidence>
<evidence type="ECO:0000313" key="6">
    <source>
        <dbReference type="EMBL" id="PXW87048.1"/>
    </source>
</evidence>
<dbReference type="NCBIfam" id="NF037981">
    <property type="entry name" value="NCS2_1"/>
    <property type="match status" value="1"/>
</dbReference>
<comment type="subcellular location">
    <subcellularLocation>
        <location evidence="1">Membrane</location>
        <topology evidence="1">Multi-pass membrane protein</topology>
    </subcellularLocation>
</comment>
<gene>
    <name evidence="6" type="ORF">DFR56_106117</name>
</gene>
<evidence type="ECO:0000256" key="3">
    <source>
        <dbReference type="ARBA" id="ARBA00022989"/>
    </source>
</evidence>
<dbReference type="EMBL" id="QJJQ01000006">
    <property type="protein sequence ID" value="PXW87048.1"/>
    <property type="molecule type" value="Genomic_DNA"/>
</dbReference>
<dbReference type="RefSeq" id="WP_244916472.1">
    <property type="nucleotide sequence ID" value="NZ_JBHUHB010000001.1"/>
</dbReference>
<evidence type="ECO:0000256" key="4">
    <source>
        <dbReference type="ARBA" id="ARBA00023136"/>
    </source>
</evidence>
<dbReference type="InterPro" id="IPR006043">
    <property type="entry name" value="NCS2"/>
</dbReference>
<keyword evidence="4 5" id="KW-0472">Membrane</keyword>
<evidence type="ECO:0000256" key="2">
    <source>
        <dbReference type="ARBA" id="ARBA00022692"/>
    </source>
</evidence>
<dbReference type="GO" id="GO:0015205">
    <property type="term" value="F:nucleobase transmembrane transporter activity"/>
    <property type="evidence" value="ECO:0007669"/>
    <property type="project" value="UniProtKB-ARBA"/>
</dbReference>
<sequence length="146" mass="15466">MLVGKANGGLILNNAEEEIGEVFELEQAVTVTLLQLSFAITGIICIVQAPSGHKRAIMEGHSGLWWGVILTLVITSSAQGISLEELGGSLAIGIFISAILTILIGITGLSSHLAKLFTPGVNGCLHVVIWDSINSNFLKRDARITF</sequence>
<accession>A0A2V3W1R5</accession>
<comment type="caution">
    <text evidence="6">The sequence shown here is derived from an EMBL/GenBank/DDBJ whole genome shotgun (WGS) entry which is preliminary data.</text>
</comment>